<dbReference type="Pfam" id="PF06463">
    <property type="entry name" value="Mob_synth_C"/>
    <property type="match status" value="1"/>
</dbReference>
<dbReference type="EC" id="4.1.99.22" evidence="1 12"/>
<keyword evidence="15" id="KW-1185">Reference proteome</keyword>
<keyword evidence="3 12" id="KW-0949">S-adenosyl-L-methionine</keyword>
<feature type="binding site" evidence="12">
    <location>
        <position position="33"/>
    </location>
    <ligand>
        <name>[4Fe-4S] cluster</name>
        <dbReference type="ChEBI" id="CHEBI:49883"/>
        <label>1</label>
        <note>4Fe-4S-S-AdoMet</note>
    </ligand>
</feature>
<proteinExistence type="inferred from homology"/>
<evidence type="ECO:0000256" key="10">
    <source>
        <dbReference type="ARBA" id="ARBA00023239"/>
    </source>
</evidence>
<comment type="similarity">
    <text evidence="12">Belongs to the radical SAM superfamily. MoaA family.</text>
</comment>
<accession>A0A3S0ILM4</accession>
<dbReference type="InterPro" id="IPR040064">
    <property type="entry name" value="MoaA-like"/>
</dbReference>
<dbReference type="GO" id="GO:0046872">
    <property type="term" value="F:metal ion binding"/>
    <property type="evidence" value="ECO:0007669"/>
    <property type="project" value="UniProtKB-KW"/>
</dbReference>
<dbReference type="Pfam" id="PF04055">
    <property type="entry name" value="Radical_SAM"/>
    <property type="match status" value="1"/>
</dbReference>
<evidence type="ECO:0000256" key="3">
    <source>
        <dbReference type="ARBA" id="ARBA00022691"/>
    </source>
</evidence>
<comment type="pathway">
    <text evidence="12">Cofactor biosynthesis; molybdopterin biosynthesis.</text>
</comment>
<feature type="binding site" evidence="12">
    <location>
        <position position="262"/>
    </location>
    <ligand>
        <name>[4Fe-4S] cluster</name>
        <dbReference type="ChEBI" id="CHEBI:49883"/>
        <label>2</label>
        <note>4Fe-4S-substrate</note>
    </ligand>
</feature>
<dbReference type="InterPro" id="IPR000385">
    <property type="entry name" value="MoaA_NifB_PqqE_Fe-S-bd_CS"/>
</dbReference>
<evidence type="ECO:0000259" key="13">
    <source>
        <dbReference type="PROSITE" id="PS51918"/>
    </source>
</evidence>
<sequence length="336" mass="36497">MSTPLPITDALGRPLRDLRISVTDRCNLRCTYCMPAEIFGPDYAFLPQSELLSFEEISRVSRLLVGLGVQKLRLTGGEPLLRRDLPTLVAALVEISGVQDLAMTTNGLLLPRFAADLKAAGLQRVTVSLDALDAETFGQMNGLGVSPERVLAGIDAALSAGLGVKLNTVVKRGVNDAALAEFWRELRGKAVVRFIEFMDVGNHNGWNLESVVPSAEVIERLAGNDLTFTPLPPRHPGEVATRFRSSDGFEVGAISSVTAPFCGNCSRLRLSATGSLYTCLFATQGYGLKEPLRAGETDAQLLERLQGLWQARRDRYSEERGEVTRSSKIEMSFIGG</sequence>
<dbReference type="CDD" id="cd01335">
    <property type="entry name" value="Radical_SAM"/>
    <property type="match status" value="1"/>
</dbReference>
<dbReference type="InterPro" id="IPR050105">
    <property type="entry name" value="MoCo_biosynth_MoaA/MoaC"/>
</dbReference>
<comment type="caution">
    <text evidence="14">The sequence shown here is derived from an EMBL/GenBank/DDBJ whole genome shotgun (WGS) entry which is preliminary data.</text>
</comment>
<name>A0A3S0ILM4_9DEIO</name>
<evidence type="ECO:0000256" key="2">
    <source>
        <dbReference type="ARBA" id="ARBA00022485"/>
    </source>
</evidence>
<keyword evidence="8 12" id="KW-0342">GTP-binding</keyword>
<feature type="binding site" evidence="12">
    <location>
        <position position="32"/>
    </location>
    <ligand>
        <name>S-adenosyl-L-methionine</name>
        <dbReference type="ChEBI" id="CHEBI:59789"/>
    </ligand>
</feature>
<evidence type="ECO:0000256" key="11">
    <source>
        <dbReference type="ARBA" id="ARBA00048697"/>
    </source>
</evidence>
<dbReference type="AlphaFoldDB" id="A0A3S0ILM4"/>
<dbReference type="GO" id="GO:0006777">
    <property type="term" value="P:Mo-molybdopterin cofactor biosynthetic process"/>
    <property type="evidence" value="ECO:0007669"/>
    <property type="project" value="UniProtKB-UniRule"/>
</dbReference>
<feature type="domain" description="Radical SAM core" evidence="13">
    <location>
        <begin position="10"/>
        <end position="234"/>
    </location>
</feature>
<evidence type="ECO:0000256" key="4">
    <source>
        <dbReference type="ARBA" id="ARBA00022723"/>
    </source>
</evidence>
<evidence type="ECO:0000256" key="7">
    <source>
        <dbReference type="ARBA" id="ARBA00023014"/>
    </source>
</evidence>
<dbReference type="PROSITE" id="PS51918">
    <property type="entry name" value="RADICAL_SAM"/>
    <property type="match status" value="1"/>
</dbReference>
<feature type="binding site" evidence="12">
    <location>
        <position position="128"/>
    </location>
    <ligand>
        <name>S-adenosyl-L-methionine</name>
        <dbReference type="ChEBI" id="CHEBI:59789"/>
    </ligand>
</feature>
<dbReference type="SFLD" id="SFLDG01383">
    <property type="entry name" value="cyclic_pyranopterin_phosphate"/>
    <property type="match status" value="1"/>
</dbReference>
<dbReference type="GO" id="GO:0005525">
    <property type="term" value="F:GTP binding"/>
    <property type="evidence" value="ECO:0007669"/>
    <property type="project" value="UniProtKB-UniRule"/>
</dbReference>
<feature type="binding site" evidence="12">
    <location>
        <position position="198"/>
    </location>
    <ligand>
        <name>S-adenosyl-L-methionine</name>
        <dbReference type="ChEBI" id="CHEBI:59789"/>
    </ligand>
</feature>
<gene>
    <name evidence="12 14" type="primary">moaA</name>
    <name evidence="14" type="ORF">EJ104_07650</name>
</gene>
<dbReference type="InterPro" id="IPR007197">
    <property type="entry name" value="rSAM"/>
</dbReference>
<dbReference type="UniPathway" id="UPA00344"/>
<feature type="binding site" evidence="12">
    <location>
        <position position="265"/>
    </location>
    <ligand>
        <name>[4Fe-4S] cluster</name>
        <dbReference type="ChEBI" id="CHEBI:49883"/>
        <label>2</label>
        <note>4Fe-4S-substrate</note>
    </ligand>
</feature>
<comment type="subunit">
    <text evidence="12">Monomer and homodimer.</text>
</comment>
<feature type="binding site" evidence="12">
    <location>
        <position position="104"/>
    </location>
    <ligand>
        <name>GTP</name>
        <dbReference type="ChEBI" id="CHEBI:37565"/>
    </ligand>
</feature>
<evidence type="ECO:0000256" key="9">
    <source>
        <dbReference type="ARBA" id="ARBA00023150"/>
    </source>
</evidence>
<dbReference type="Gene3D" id="3.20.20.70">
    <property type="entry name" value="Aldolase class I"/>
    <property type="match status" value="1"/>
</dbReference>
<keyword evidence="6 12" id="KW-0408">Iron</keyword>
<dbReference type="EMBL" id="RXPE01000013">
    <property type="protein sequence ID" value="RTR26862.1"/>
    <property type="molecule type" value="Genomic_DNA"/>
</dbReference>
<dbReference type="GO" id="GO:0061799">
    <property type="term" value="F:cyclic pyranopterin monophosphate synthase activity"/>
    <property type="evidence" value="ECO:0007669"/>
    <property type="project" value="TreeGrafter"/>
</dbReference>
<dbReference type="SFLD" id="SFLDS00029">
    <property type="entry name" value="Radical_SAM"/>
    <property type="match status" value="1"/>
</dbReference>
<reference evidence="14 15" key="1">
    <citation type="submission" date="2018-12" db="EMBL/GenBank/DDBJ databases">
        <title>Deinococcus radiophilus ATCC 27603 genome sequencing and assembly.</title>
        <authorList>
            <person name="Maclea K.S."/>
            <person name="Maynard C.R."/>
        </authorList>
    </citation>
    <scope>NUCLEOTIDE SEQUENCE [LARGE SCALE GENOMIC DNA]</scope>
    <source>
        <strain evidence="14 15">ATCC 27603</strain>
    </source>
</reference>
<keyword evidence="4 12" id="KW-0479">Metal-binding</keyword>
<comment type="cofactor">
    <cofactor evidence="12">
        <name>[4Fe-4S] cluster</name>
        <dbReference type="ChEBI" id="CHEBI:49883"/>
    </cofactor>
    <text evidence="12">Binds 2 [4Fe-4S] clusters. Binds 1 [4Fe-4S] cluster coordinated with 3 cysteines and an exchangeable S-adenosyl-L-methionine and 1 [4Fe-4S] cluster coordinated with 3 cysteines and the GTP-derived substrate.</text>
</comment>
<evidence type="ECO:0000256" key="5">
    <source>
        <dbReference type="ARBA" id="ARBA00022741"/>
    </source>
</evidence>
<feature type="binding site" evidence="12">
    <location>
        <position position="165"/>
    </location>
    <ligand>
        <name>GTP</name>
        <dbReference type="ChEBI" id="CHEBI:37565"/>
    </ligand>
</feature>
<feature type="binding site" evidence="12">
    <location>
        <position position="73"/>
    </location>
    <ligand>
        <name>GTP</name>
        <dbReference type="ChEBI" id="CHEBI:37565"/>
    </ligand>
</feature>
<feature type="binding site" evidence="12">
    <location>
        <position position="19"/>
    </location>
    <ligand>
        <name>GTP</name>
        <dbReference type="ChEBI" id="CHEBI:37565"/>
    </ligand>
</feature>
<dbReference type="SFLD" id="SFLDG01067">
    <property type="entry name" value="SPASM/twitch_domain_containing"/>
    <property type="match status" value="1"/>
</dbReference>
<protein>
    <recommendedName>
        <fullName evidence="1 12">GTP 3',8-cyclase</fullName>
        <ecNumber evidence="1 12">4.1.99.22</ecNumber>
    </recommendedName>
    <alternativeName>
        <fullName evidence="12">Molybdenum cofactor biosynthesis protein A</fullName>
    </alternativeName>
</protein>
<keyword evidence="10 12" id="KW-0456">Lyase</keyword>
<comment type="function">
    <text evidence="12">Catalyzes the cyclization of GTP to (8S)-3',8-cyclo-7,8-dihydroguanosine 5'-triphosphate.</text>
</comment>
<feature type="binding site" evidence="12">
    <location>
        <begin position="267"/>
        <end position="269"/>
    </location>
    <ligand>
        <name>GTP</name>
        <dbReference type="ChEBI" id="CHEBI:37565"/>
    </ligand>
</feature>
<feature type="binding site" evidence="12">
    <location>
        <position position="26"/>
    </location>
    <ligand>
        <name>[4Fe-4S] cluster</name>
        <dbReference type="ChEBI" id="CHEBI:49883"/>
        <label>1</label>
        <note>4Fe-4S-S-AdoMet</note>
    </ligand>
</feature>
<keyword evidence="9 12" id="KW-0501">Molybdenum cofactor biosynthesis</keyword>
<keyword evidence="2 12" id="KW-0004">4Fe-4S</keyword>
<dbReference type="PANTHER" id="PTHR22960">
    <property type="entry name" value="MOLYBDOPTERIN COFACTOR SYNTHESIS PROTEIN A"/>
    <property type="match status" value="1"/>
</dbReference>
<evidence type="ECO:0000256" key="1">
    <source>
        <dbReference type="ARBA" id="ARBA00012167"/>
    </source>
</evidence>
<evidence type="ECO:0000313" key="14">
    <source>
        <dbReference type="EMBL" id="RTR26862.1"/>
    </source>
</evidence>
<dbReference type="InterPro" id="IPR010505">
    <property type="entry name" value="MoaA_twitch"/>
</dbReference>
<evidence type="ECO:0000256" key="12">
    <source>
        <dbReference type="HAMAP-Rule" id="MF_01225"/>
    </source>
</evidence>
<keyword evidence="5 12" id="KW-0547">Nucleotide-binding</keyword>
<dbReference type="NCBIfam" id="TIGR02666">
    <property type="entry name" value="moaA"/>
    <property type="match status" value="1"/>
</dbReference>
<dbReference type="OrthoDB" id="9763993at2"/>
<dbReference type="GO" id="GO:0061798">
    <property type="term" value="F:GTP 3',8'-cyclase activity"/>
    <property type="evidence" value="ECO:0007669"/>
    <property type="project" value="UniProtKB-UniRule"/>
</dbReference>
<feature type="binding site" evidence="12">
    <location>
        <position position="77"/>
    </location>
    <ligand>
        <name>S-adenosyl-L-methionine</name>
        <dbReference type="ChEBI" id="CHEBI:59789"/>
    </ligand>
</feature>
<dbReference type="InterPro" id="IPR013785">
    <property type="entry name" value="Aldolase_TIM"/>
</dbReference>
<dbReference type="SUPFAM" id="SSF102114">
    <property type="entry name" value="Radical SAM enzymes"/>
    <property type="match status" value="1"/>
</dbReference>
<dbReference type="Proteomes" id="UP000277766">
    <property type="component" value="Unassembled WGS sequence"/>
</dbReference>
<dbReference type="GO" id="GO:0051539">
    <property type="term" value="F:4 iron, 4 sulfur cluster binding"/>
    <property type="evidence" value="ECO:0007669"/>
    <property type="project" value="UniProtKB-UniRule"/>
</dbReference>
<feature type="binding site" evidence="12">
    <location>
        <position position="279"/>
    </location>
    <ligand>
        <name>[4Fe-4S] cluster</name>
        <dbReference type="ChEBI" id="CHEBI:49883"/>
        <label>2</label>
        <note>4Fe-4S-substrate</note>
    </ligand>
</feature>
<dbReference type="SFLD" id="SFLDG01386">
    <property type="entry name" value="main_SPASM_domain-containing"/>
    <property type="match status" value="1"/>
</dbReference>
<dbReference type="GO" id="GO:1904047">
    <property type="term" value="F:S-adenosyl-L-methionine binding"/>
    <property type="evidence" value="ECO:0007669"/>
    <property type="project" value="UniProtKB-UniRule"/>
</dbReference>
<dbReference type="PANTHER" id="PTHR22960:SF0">
    <property type="entry name" value="MOLYBDENUM COFACTOR BIOSYNTHESIS PROTEIN 1"/>
    <property type="match status" value="1"/>
</dbReference>
<organism evidence="14 15">
    <name type="scientific">Deinococcus radiophilus</name>
    <dbReference type="NCBI Taxonomy" id="32062"/>
    <lineage>
        <taxon>Bacteria</taxon>
        <taxon>Thermotogati</taxon>
        <taxon>Deinococcota</taxon>
        <taxon>Deinococci</taxon>
        <taxon>Deinococcales</taxon>
        <taxon>Deinococcaceae</taxon>
        <taxon>Deinococcus</taxon>
    </lineage>
</organism>
<evidence type="ECO:0000313" key="15">
    <source>
        <dbReference type="Proteomes" id="UP000277766"/>
    </source>
</evidence>
<dbReference type="InterPro" id="IPR006638">
    <property type="entry name" value="Elp3/MiaA/NifB-like_rSAM"/>
</dbReference>
<dbReference type="InterPro" id="IPR058240">
    <property type="entry name" value="rSAM_sf"/>
</dbReference>
<evidence type="ECO:0000256" key="6">
    <source>
        <dbReference type="ARBA" id="ARBA00023004"/>
    </source>
</evidence>
<dbReference type="SMART" id="SM00729">
    <property type="entry name" value="Elp3"/>
    <property type="match status" value="1"/>
</dbReference>
<keyword evidence="7 12" id="KW-0411">Iron-sulfur</keyword>
<evidence type="ECO:0000256" key="8">
    <source>
        <dbReference type="ARBA" id="ARBA00023134"/>
    </source>
</evidence>
<dbReference type="PROSITE" id="PS01305">
    <property type="entry name" value="MOAA_NIFB_PQQE"/>
    <property type="match status" value="1"/>
</dbReference>
<comment type="catalytic activity">
    <reaction evidence="11 12">
        <text>GTP + AH2 + S-adenosyl-L-methionine = (8S)-3',8-cyclo-7,8-dihydroguanosine 5'-triphosphate + 5'-deoxyadenosine + L-methionine + A + H(+)</text>
        <dbReference type="Rhea" id="RHEA:49576"/>
        <dbReference type="ChEBI" id="CHEBI:13193"/>
        <dbReference type="ChEBI" id="CHEBI:15378"/>
        <dbReference type="ChEBI" id="CHEBI:17319"/>
        <dbReference type="ChEBI" id="CHEBI:17499"/>
        <dbReference type="ChEBI" id="CHEBI:37565"/>
        <dbReference type="ChEBI" id="CHEBI:57844"/>
        <dbReference type="ChEBI" id="CHEBI:59789"/>
        <dbReference type="ChEBI" id="CHEBI:131766"/>
        <dbReference type="EC" id="4.1.99.22"/>
    </reaction>
</comment>
<feature type="binding site" evidence="12">
    <location>
        <position position="30"/>
    </location>
    <ligand>
        <name>[4Fe-4S] cluster</name>
        <dbReference type="ChEBI" id="CHEBI:49883"/>
        <label>1</label>
        <note>4Fe-4S-S-AdoMet</note>
    </ligand>
</feature>
<dbReference type="InterPro" id="IPR013483">
    <property type="entry name" value="MoaA"/>
</dbReference>
<dbReference type="CDD" id="cd21117">
    <property type="entry name" value="Twitch_MoaA"/>
    <property type="match status" value="1"/>
</dbReference>
<dbReference type="HAMAP" id="MF_01225_B">
    <property type="entry name" value="MoaA_B"/>
    <property type="match status" value="1"/>
</dbReference>